<dbReference type="GO" id="GO:0015031">
    <property type="term" value="P:protein transport"/>
    <property type="evidence" value="ECO:0007669"/>
    <property type="project" value="UniProtKB-KW"/>
</dbReference>
<keyword evidence="9" id="KW-0472">Membrane</keyword>
<dbReference type="OrthoDB" id="448649at2759"/>
<evidence type="ECO:0000256" key="2">
    <source>
        <dbReference type="ARBA" id="ARBA00011799"/>
    </source>
</evidence>
<keyword evidence="8" id="KW-0811">Translocation</keyword>
<dbReference type="InterPro" id="IPR016024">
    <property type="entry name" value="ARM-type_fold"/>
</dbReference>
<dbReference type="GO" id="GO:0000774">
    <property type="term" value="F:adenyl-nucleotide exchange factor activity"/>
    <property type="evidence" value="ECO:0007669"/>
    <property type="project" value="InterPro"/>
</dbReference>
<keyword evidence="9" id="KW-1133">Transmembrane helix</keyword>
<dbReference type="EMBL" id="JANBPY010001153">
    <property type="protein sequence ID" value="KAJ1961352.1"/>
    <property type="molecule type" value="Genomic_DNA"/>
</dbReference>
<keyword evidence="5" id="KW-0732">Signal</keyword>
<keyword evidence="6" id="KW-0256">Endoplasmic reticulum</keyword>
<evidence type="ECO:0000256" key="9">
    <source>
        <dbReference type="SAM" id="Phobius"/>
    </source>
</evidence>
<accession>A0A9W8E2H8</accession>
<evidence type="ECO:0000256" key="7">
    <source>
        <dbReference type="ARBA" id="ARBA00022927"/>
    </source>
</evidence>
<dbReference type="InterPro" id="IPR050693">
    <property type="entry name" value="Hsp70_NEF-Inhibitors"/>
</dbReference>
<feature type="transmembrane region" description="Helical" evidence="9">
    <location>
        <begin position="25"/>
        <end position="46"/>
    </location>
</feature>
<evidence type="ECO:0000256" key="5">
    <source>
        <dbReference type="ARBA" id="ARBA00022729"/>
    </source>
</evidence>
<evidence type="ECO:0000256" key="8">
    <source>
        <dbReference type="ARBA" id="ARBA00023010"/>
    </source>
</evidence>
<sequence length="472" mass="52346">MARYSALPSAPQASRHRSSFNPRTIVWALVGLGALWFIGSSLLTYWDSNRPTTERKPLPVMQPSAVIEDHSSPVVLPDKDKICTTVGGVEKCYPRLFQATHQFREILPGQEIPKGLHVKVDMETGKKLAKLMDNTDKDDSKTNAVVMVKDRLTEKLQANPQPATNQGPTINQGKFTKTKLRVSSQAYEEFDTLFQQIAQDAQVVGSAQASPELTKDLLARLDRMSEIISEIDFGELFADGGGFPKFLQLIDQAQSAEVTKSALLVIGSALQNNPKAQQVANGQGVLDKLFAGLKSTDQPAPLLHRYIYALSCLVRGNRDATEQFMNHSGVHHLALLFETTTNADIKRRSATLISNIFNPHLVTNPAVIDPSVVRHDIQHWCWNFGSSLVDAMKDQTALDADWKNTLTQGLVNIHQTFPVACALTCEKDLADKATSCPFPPLPDLIRQEIQRYHEDLDYSDYVSSLKNLLTVM</sequence>
<dbReference type="InterPro" id="IPR031884">
    <property type="entry name" value="Sil1_fungi"/>
</dbReference>
<dbReference type="InterPro" id="IPR011989">
    <property type="entry name" value="ARM-like"/>
</dbReference>
<dbReference type="AlphaFoldDB" id="A0A9W8E2H8"/>
<dbReference type="Gene3D" id="1.25.10.10">
    <property type="entry name" value="Leucine-rich Repeat Variant"/>
    <property type="match status" value="1"/>
</dbReference>
<evidence type="ECO:0000256" key="6">
    <source>
        <dbReference type="ARBA" id="ARBA00022824"/>
    </source>
</evidence>
<comment type="caution">
    <text evidence="10">The sequence shown here is derived from an EMBL/GenBank/DDBJ whole genome shotgun (WGS) entry which is preliminary data.</text>
</comment>
<evidence type="ECO:0000313" key="11">
    <source>
        <dbReference type="Proteomes" id="UP001150925"/>
    </source>
</evidence>
<keyword evidence="4" id="KW-0813">Transport</keyword>
<evidence type="ECO:0000256" key="3">
    <source>
        <dbReference type="ARBA" id="ARBA00015352"/>
    </source>
</evidence>
<evidence type="ECO:0000313" key="10">
    <source>
        <dbReference type="EMBL" id="KAJ1961352.1"/>
    </source>
</evidence>
<evidence type="ECO:0000256" key="4">
    <source>
        <dbReference type="ARBA" id="ARBA00022448"/>
    </source>
</evidence>
<dbReference type="PANTHER" id="PTHR19316:SF34">
    <property type="entry name" value="NUCLEOTIDE EXCHANGE FACTOR SIL1"/>
    <property type="match status" value="1"/>
</dbReference>
<comment type="subunit">
    <text evidence="2">Interacts with KAR2.</text>
</comment>
<keyword evidence="9" id="KW-0812">Transmembrane</keyword>
<organism evidence="10 11">
    <name type="scientific">Dispira parvispora</name>
    <dbReference type="NCBI Taxonomy" id="1520584"/>
    <lineage>
        <taxon>Eukaryota</taxon>
        <taxon>Fungi</taxon>
        <taxon>Fungi incertae sedis</taxon>
        <taxon>Zoopagomycota</taxon>
        <taxon>Kickxellomycotina</taxon>
        <taxon>Dimargaritomycetes</taxon>
        <taxon>Dimargaritales</taxon>
        <taxon>Dimargaritaceae</taxon>
        <taxon>Dispira</taxon>
    </lineage>
</organism>
<proteinExistence type="inferred from homology"/>
<protein>
    <recommendedName>
        <fullName evidence="3">Nucleotide exchange factor SIL1</fullName>
    </recommendedName>
</protein>
<dbReference type="Proteomes" id="UP001150925">
    <property type="component" value="Unassembled WGS sequence"/>
</dbReference>
<dbReference type="PANTHER" id="PTHR19316">
    <property type="entry name" value="PROTEIN FOLDING REGULATOR"/>
    <property type="match status" value="1"/>
</dbReference>
<dbReference type="Pfam" id="PF16782">
    <property type="entry name" value="SIL1"/>
    <property type="match status" value="1"/>
</dbReference>
<dbReference type="GO" id="GO:0005783">
    <property type="term" value="C:endoplasmic reticulum"/>
    <property type="evidence" value="ECO:0007669"/>
    <property type="project" value="InterPro"/>
</dbReference>
<name>A0A9W8E2H8_9FUNG</name>
<dbReference type="SUPFAM" id="SSF48371">
    <property type="entry name" value="ARM repeat"/>
    <property type="match status" value="1"/>
</dbReference>
<comment type="similarity">
    <text evidence="1">Belongs to the SIL1 family.</text>
</comment>
<keyword evidence="7" id="KW-0653">Protein transport</keyword>
<reference evidence="10" key="1">
    <citation type="submission" date="2022-07" db="EMBL/GenBank/DDBJ databases">
        <title>Phylogenomic reconstructions and comparative analyses of Kickxellomycotina fungi.</title>
        <authorList>
            <person name="Reynolds N.K."/>
            <person name="Stajich J.E."/>
            <person name="Barry K."/>
            <person name="Grigoriev I.V."/>
            <person name="Crous P."/>
            <person name="Smith M.E."/>
        </authorList>
    </citation>
    <scope>NUCLEOTIDE SEQUENCE</scope>
    <source>
        <strain evidence="10">RSA 1196</strain>
    </source>
</reference>
<gene>
    <name evidence="10" type="primary">SIL1</name>
    <name evidence="10" type="ORF">IWQ62_003897</name>
</gene>
<keyword evidence="11" id="KW-1185">Reference proteome</keyword>
<evidence type="ECO:0000256" key="1">
    <source>
        <dbReference type="ARBA" id="ARBA00010588"/>
    </source>
</evidence>